<dbReference type="EMBL" id="JANPWB010000011">
    <property type="protein sequence ID" value="KAJ1131544.1"/>
    <property type="molecule type" value="Genomic_DNA"/>
</dbReference>
<comment type="caution">
    <text evidence="2">The sequence shown here is derived from an EMBL/GenBank/DDBJ whole genome shotgun (WGS) entry which is preliminary data.</text>
</comment>
<sequence>MASFLVRIGCSASCVRPGRLEKHHSISQLLVLVAHDGRRNTQTEPMAPHSPWILRTRLGLSCRLRLPWSSPRSSSSWEYHSRSLSSQEAMAGPLNFQVPAGTDTVRRD</sequence>
<protein>
    <submittedName>
        <fullName evidence="2">Uncharacterized protein</fullName>
    </submittedName>
</protein>
<reference evidence="2" key="1">
    <citation type="journal article" date="2022" name="bioRxiv">
        <title>Sequencing and chromosome-scale assembly of the giantPleurodeles waltlgenome.</title>
        <authorList>
            <person name="Brown T."/>
            <person name="Elewa A."/>
            <person name="Iarovenko S."/>
            <person name="Subramanian E."/>
            <person name="Araus A.J."/>
            <person name="Petzold A."/>
            <person name="Susuki M."/>
            <person name="Suzuki K.-i.T."/>
            <person name="Hayashi T."/>
            <person name="Toyoda A."/>
            <person name="Oliveira C."/>
            <person name="Osipova E."/>
            <person name="Leigh N.D."/>
            <person name="Simon A."/>
            <person name="Yun M.H."/>
        </authorList>
    </citation>
    <scope>NUCLEOTIDE SEQUENCE</scope>
    <source>
        <strain evidence="2">20211129_DDA</strain>
        <tissue evidence="2">Liver</tissue>
    </source>
</reference>
<keyword evidence="3" id="KW-1185">Reference proteome</keyword>
<dbReference type="Proteomes" id="UP001066276">
    <property type="component" value="Chromosome 7"/>
</dbReference>
<organism evidence="2 3">
    <name type="scientific">Pleurodeles waltl</name>
    <name type="common">Iberian ribbed newt</name>
    <dbReference type="NCBI Taxonomy" id="8319"/>
    <lineage>
        <taxon>Eukaryota</taxon>
        <taxon>Metazoa</taxon>
        <taxon>Chordata</taxon>
        <taxon>Craniata</taxon>
        <taxon>Vertebrata</taxon>
        <taxon>Euteleostomi</taxon>
        <taxon>Amphibia</taxon>
        <taxon>Batrachia</taxon>
        <taxon>Caudata</taxon>
        <taxon>Salamandroidea</taxon>
        <taxon>Salamandridae</taxon>
        <taxon>Pleurodelinae</taxon>
        <taxon>Pleurodeles</taxon>
    </lineage>
</organism>
<feature type="region of interest" description="Disordered" evidence="1">
    <location>
        <begin position="86"/>
        <end position="108"/>
    </location>
</feature>
<evidence type="ECO:0000313" key="3">
    <source>
        <dbReference type="Proteomes" id="UP001066276"/>
    </source>
</evidence>
<gene>
    <name evidence="2" type="ORF">NDU88_009880</name>
</gene>
<evidence type="ECO:0000313" key="2">
    <source>
        <dbReference type="EMBL" id="KAJ1131544.1"/>
    </source>
</evidence>
<dbReference type="AlphaFoldDB" id="A0AAV7PWH0"/>
<accession>A0AAV7PWH0</accession>
<name>A0AAV7PWH0_PLEWA</name>
<evidence type="ECO:0000256" key="1">
    <source>
        <dbReference type="SAM" id="MobiDB-lite"/>
    </source>
</evidence>
<proteinExistence type="predicted"/>